<protein>
    <recommendedName>
        <fullName evidence="4">Peptidase M50</fullName>
    </recommendedName>
</protein>
<gene>
    <name evidence="2" type="ORF">HME7025_01995</name>
</gene>
<organism evidence="2 3">
    <name type="scientific">Aquirufa nivalisilvae</name>
    <dbReference type="NCBI Taxonomy" id="2516557"/>
    <lineage>
        <taxon>Bacteria</taxon>
        <taxon>Pseudomonadati</taxon>
        <taxon>Bacteroidota</taxon>
        <taxon>Cytophagia</taxon>
        <taxon>Cytophagales</taxon>
        <taxon>Flectobacillaceae</taxon>
        <taxon>Aquirufa</taxon>
    </lineage>
</organism>
<evidence type="ECO:0000256" key="1">
    <source>
        <dbReference type="SAM" id="Phobius"/>
    </source>
</evidence>
<dbReference type="OrthoDB" id="982335at2"/>
<dbReference type="EMBL" id="CP029346">
    <property type="protein sequence ID" value="AWL09844.1"/>
    <property type="molecule type" value="Genomic_DNA"/>
</dbReference>
<feature type="transmembrane region" description="Helical" evidence="1">
    <location>
        <begin position="355"/>
        <end position="383"/>
    </location>
</feature>
<feature type="transmembrane region" description="Helical" evidence="1">
    <location>
        <begin position="156"/>
        <end position="173"/>
    </location>
</feature>
<proteinExistence type="predicted"/>
<keyword evidence="1" id="KW-0472">Membrane</keyword>
<name>A0A2S2DWP9_9BACT</name>
<dbReference type="KEGG" id="psez:HME7025_01995"/>
<keyword evidence="1" id="KW-1133">Transmembrane helix</keyword>
<dbReference type="AlphaFoldDB" id="A0A2S2DWP9"/>
<dbReference type="Proteomes" id="UP000245468">
    <property type="component" value="Chromosome"/>
</dbReference>
<evidence type="ECO:0000313" key="3">
    <source>
        <dbReference type="Proteomes" id="UP000245468"/>
    </source>
</evidence>
<feature type="transmembrane region" description="Helical" evidence="1">
    <location>
        <begin position="255"/>
        <end position="276"/>
    </location>
</feature>
<sequence length="387" mass="46003">MYYLINPDYKLIYAKESTEDLYFKHTWKDMLIQISQFEWEILTHLVNNRDENVTLDFMRQSYEADKNILNQLIQYSKELELLIPEEAYDEYQKQKNLIQKQSISNWKMGISQLFSYISIPLEFIGRGNLRFYKIAKIPLENTWMELLAKNYSFQKAIQYISIILSILGIWKCLSDPHLIQNWLQFELLLSPFLLPFLLIGLIFTTFLHELAHYITYLKYGGLIADLGFSLVLGFIPFIHINTNSLHFWENQRQRVWVISAGIIMDISLLLGINIILGLDIHKVWLSHWQFFQCFIAFRIIFNTIPFIPGTDGYFLLSEWIQEPALFHEASRTLQKFKSIIFRIEVIQLKSKDYLYLAYIMMSYCFITAYYCLLALWIIAPYFISILP</sequence>
<feature type="transmembrane region" description="Helical" evidence="1">
    <location>
        <begin position="213"/>
        <end position="235"/>
    </location>
</feature>
<keyword evidence="1" id="KW-0812">Transmembrane</keyword>
<evidence type="ECO:0008006" key="4">
    <source>
        <dbReference type="Google" id="ProtNLM"/>
    </source>
</evidence>
<feature type="transmembrane region" description="Helical" evidence="1">
    <location>
        <begin position="185"/>
        <end position="207"/>
    </location>
</feature>
<dbReference type="RefSeq" id="WP_109323508.1">
    <property type="nucleotide sequence ID" value="NZ_CP029346.1"/>
</dbReference>
<accession>A0A2S2DWP9</accession>
<feature type="transmembrane region" description="Helical" evidence="1">
    <location>
        <begin position="288"/>
        <end position="307"/>
    </location>
</feature>
<keyword evidence="3" id="KW-1185">Reference proteome</keyword>
<evidence type="ECO:0000313" key="2">
    <source>
        <dbReference type="EMBL" id="AWL09844.1"/>
    </source>
</evidence>
<reference evidence="3" key="1">
    <citation type="submission" date="2018-05" db="EMBL/GenBank/DDBJ databases">
        <title>Pseudarcicella sp. HME7025 Genome sequencing and assembly.</title>
        <authorList>
            <person name="Kim H."/>
            <person name="Kang H."/>
            <person name="Joh K."/>
        </authorList>
    </citation>
    <scope>NUCLEOTIDE SEQUENCE [LARGE SCALE GENOMIC DNA]</scope>
    <source>
        <strain evidence="3">HME7025</strain>
    </source>
</reference>